<evidence type="ECO:0000256" key="1">
    <source>
        <dbReference type="SAM" id="Phobius"/>
    </source>
</evidence>
<feature type="transmembrane region" description="Helical" evidence="1">
    <location>
        <begin position="235"/>
        <end position="255"/>
    </location>
</feature>
<evidence type="ECO:0000313" key="3">
    <source>
        <dbReference type="Proteomes" id="UP001637996"/>
    </source>
</evidence>
<keyword evidence="1" id="KW-0812">Transmembrane</keyword>
<reference evidence="2 3" key="1">
    <citation type="journal article" date="2025" name="Anaerobe">
        <title>Description of Anaerococcus kampingiae sp. nov., Anaerococcus groningensis sp. nov., Anaerococcus martiniensis sp. nov., and Anaerococcus cruorum sp. nov., isolated from human clinical specimens.</title>
        <authorList>
            <person name="Boiten K.E."/>
            <person name="Meijer J."/>
            <person name="van Wezel E.M."/>
            <person name="Veloo A.C.M."/>
        </authorList>
    </citation>
    <scope>NUCLEOTIDE SEQUENCE [LARGE SCALE GENOMIC DNA]</scope>
    <source>
        <strain evidence="2 3">ENR0831</strain>
    </source>
</reference>
<name>A0ABW9MC95_9FIRM</name>
<evidence type="ECO:0000313" key="2">
    <source>
        <dbReference type="EMBL" id="MFO3666062.1"/>
    </source>
</evidence>
<accession>A0ABW9MC95</accession>
<organism evidence="2 3">
    <name type="scientific">Anaerococcus martiniensis</name>
    <dbReference type="NCBI Taxonomy" id="3115615"/>
    <lineage>
        <taxon>Bacteria</taxon>
        <taxon>Bacillati</taxon>
        <taxon>Bacillota</taxon>
        <taxon>Tissierellia</taxon>
        <taxon>Tissierellales</taxon>
        <taxon>Peptoniphilaceae</taxon>
        <taxon>Anaerococcus</taxon>
    </lineage>
</organism>
<gene>
    <name evidence="2" type="ORF">ACCQ41_07370</name>
</gene>
<dbReference type="Proteomes" id="UP001637996">
    <property type="component" value="Unassembled WGS sequence"/>
</dbReference>
<sequence length="363" mass="40217">MTDNKKEKDKEVYEADSSKKVIKNEDPAVKKEVIVEEPAKTEVVETKEEVLDEKLETKSADRIELPENVRRKICNRHQFLQGTWNFERMQNGGWAYSMIPAIKTLYHDEASQAAALKRHLEFYNTHPYVSAPVLGVTLAMEEERANGTAIDDAAINGVKVGMMGPLAGVGDPVFWFTIRPILGALGASIALSGNPLGPILFFVVWNLIRYIFLWRTQEAGYKAGNEITKDLSGGLLGRVTLTASILGMFVIGALVQRWVSVDFPVEITRVAQDSKTFIDWANLPGGSEGIKQALEMYETYGANAFSPEKVTTLQDNLDMLIPGLVPLLLTLGVSKLLKKDVSPITIIIALFIIGIVARYFNIM</sequence>
<keyword evidence="3" id="KW-1185">Reference proteome</keyword>
<feature type="transmembrane region" description="Helical" evidence="1">
    <location>
        <begin position="344"/>
        <end position="362"/>
    </location>
</feature>
<protein>
    <submittedName>
        <fullName evidence="2">PTS system mannose/fructose/sorbose family transporter subunit IID</fullName>
    </submittedName>
</protein>
<feature type="transmembrane region" description="Helical" evidence="1">
    <location>
        <begin position="196"/>
        <end position="214"/>
    </location>
</feature>
<comment type="caution">
    <text evidence="2">The sequence shown here is derived from an EMBL/GenBank/DDBJ whole genome shotgun (WGS) entry which is preliminary data.</text>
</comment>
<dbReference type="EMBL" id="JBGMEI010000012">
    <property type="protein sequence ID" value="MFO3666062.1"/>
    <property type="molecule type" value="Genomic_DNA"/>
</dbReference>
<dbReference type="InterPro" id="IPR004704">
    <property type="entry name" value="PTS_IID_man"/>
</dbReference>
<dbReference type="Pfam" id="PF03613">
    <property type="entry name" value="EIID-AGA"/>
    <property type="match status" value="1"/>
</dbReference>
<dbReference type="PROSITE" id="PS51108">
    <property type="entry name" value="PTS_EIID"/>
    <property type="match status" value="1"/>
</dbReference>
<dbReference type="RefSeq" id="WP_410031716.1">
    <property type="nucleotide sequence ID" value="NZ_JBGMEI010000012.1"/>
</dbReference>
<keyword evidence="1" id="KW-1133">Transmembrane helix</keyword>
<dbReference type="PANTHER" id="PTHR32502:SF27">
    <property type="entry name" value="PTS SYSTEM, MANNOSE-SPECIFIC IID COMPONENT"/>
    <property type="match status" value="1"/>
</dbReference>
<dbReference type="InterPro" id="IPR050303">
    <property type="entry name" value="GatZ_KbaZ_carbometab"/>
</dbReference>
<keyword evidence="1" id="KW-0472">Membrane</keyword>
<dbReference type="PANTHER" id="PTHR32502">
    <property type="entry name" value="N-ACETYLGALACTOSAMINE PERMEASE II COMPONENT-RELATED"/>
    <property type="match status" value="1"/>
</dbReference>
<proteinExistence type="predicted"/>